<gene>
    <name evidence="3" type="ORF">PSRA_0682</name>
</gene>
<evidence type="ECO:0008006" key="5">
    <source>
        <dbReference type="Google" id="ProtNLM"/>
    </source>
</evidence>
<dbReference type="EMBL" id="MWWR01000005">
    <property type="protein sequence ID" value="OZG52132.1"/>
    <property type="molecule type" value="Genomic_DNA"/>
</dbReference>
<feature type="transmembrane region" description="Helical" evidence="2">
    <location>
        <begin position="128"/>
        <end position="149"/>
    </location>
</feature>
<keyword evidence="2" id="KW-0812">Transmembrane</keyword>
<evidence type="ECO:0000313" key="4">
    <source>
        <dbReference type="Proteomes" id="UP000216725"/>
    </source>
</evidence>
<keyword evidence="2" id="KW-1133">Transmembrane helix</keyword>
<dbReference type="Proteomes" id="UP000216725">
    <property type="component" value="Unassembled WGS sequence"/>
</dbReference>
<sequence length="290" mass="29605">MISPNTTPRFEDQQSGNQPGSQWSDPQQQAAPVADPSAYATQPQYAQYQQPAAYPSTPGIAPGSAPAVTPVPTAGTASSNDFFARMARIVIAQPHLSLAALIGVIGAAVSILGCFLPFVSVLGFSLNYISSGGIFVLVLMVLTAVFLFFPKKGFAITAVVLSALNVLVPLTSVSGLPSFHYVSIGFYVILLGALAALFGSITQLLLITKGLLSAPQSGATAPAAAQGAPFQAPAQPVQQTTYAAPVATADATVPAAAPAAYAAPTTDAQSVPVQSVPAQPDQTAQPDQQL</sequence>
<feature type="compositionally biased region" description="Low complexity" evidence="1">
    <location>
        <begin position="277"/>
        <end position="290"/>
    </location>
</feature>
<organism evidence="3 4">
    <name type="scientific">Pseudoscardovia radai</name>
    <dbReference type="NCBI Taxonomy" id="987066"/>
    <lineage>
        <taxon>Bacteria</taxon>
        <taxon>Bacillati</taxon>
        <taxon>Actinomycetota</taxon>
        <taxon>Actinomycetes</taxon>
        <taxon>Bifidobacteriales</taxon>
        <taxon>Bifidobacteriaceae</taxon>
        <taxon>Pseudoscardovia</taxon>
    </lineage>
</organism>
<dbReference type="AlphaFoldDB" id="A0A261EZ30"/>
<proteinExistence type="predicted"/>
<protein>
    <recommendedName>
        <fullName evidence="5">Large tegument protein</fullName>
    </recommendedName>
</protein>
<evidence type="ECO:0000256" key="1">
    <source>
        <dbReference type="SAM" id="MobiDB-lite"/>
    </source>
</evidence>
<feature type="region of interest" description="Disordered" evidence="1">
    <location>
        <begin position="1"/>
        <end position="46"/>
    </location>
</feature>
<accession>A0A261EZ30</accession>
<feature type="transmembrane region" description="Helical" evidence="2">
    <location>
        <begin position="96"/>
        <end position="122"/>
    </location>
</feature>
<feature type="transmembrane region" description="Helical" evidence="2">
    <location>
        <begin position="184"/>
        <end position="207"/>
    </location>
</feature>
<name>A0A261EZ30_9BIFI</name>
<keyword evidence="4" id="KW-1185">Reference proteome</keyword>
<keyword evidence="2" id="KW-0472">Membrane</keyword>
<evidence type="ECO:0000313" key="3">
    <source>
        <dbReference type="EMBL" id="OZG52132.1"/>
    </source>
</evidence>
<reference evidence="3 4" key="1">
    <citation type="journal article" date="2017" name="BMC Genomics">
        <title>Comparative genomic and phylogenomic analyses of the Bifidobacteriaceae family.</title>
        <authorList>
            <person name="Lugli G.A."/>
            <person name="Milani C."/>
            <person name="Turroni F."/>
            <person name="Duranti S."/>
            <person name="Mancabelli L."/>
            <person name="Mangifesta M."/>
            <person name="Ferrario C."/>
            <person name="Modesto M."/>
            <person name="Mattarelli P."/>
            <person name="Jiri K."/>
            <person name="van Sinderen D."/>
            <person name="Ventura M."/>
        </authorList>
    </citation>
    <scope>NUCLEOTIDE SEQUENCE [LARGE SCALE GENOMIC DNA]</scope>
    <source>
        <strain evidence="3 4">DSM 24742</strain>
    </source>
</reference>
<feature type="transmembrane region" description="Helical" evidence="2">
    <location>
        <begin position="154"/>
        <end position="172"/>
    </location>
</feature>
<dbReference type="RefSeq" id="WP_094660515.1">
    <property type="nucleotide sequence ID" value="NZ_MWWR01000005.1"/>
</dbReference>
<feature type="region of interest" description="Disordered" evidence="1">
    <location>
        <begin position="268"/>
        <end position="290"/>
    </location>
</feature>
<comment type="caution">
    <text evidence="3">The sequence shown here is derived from an EMBL/GenBank/DDBJ whole genome shotgun (WGS) entry which is preliminary data.</text>
</comment>
<feature type="compositionally biased region" description="Low complexity" evidence="1">
    <location>
        <begin position="36"/>
        <end position="46"/>
    </location>
</feature>
<feature type="compositionally biased region" description="Polar residues" evidence="1">
    <location>
        <begin position="1"/>
        <end position="30"/>
    </location>
</feature>
<evidence type="ECO:0000256" key="2">
    <source>
        <dbReference type="SAM" id="Phobius"/>
    </source>
</evidence>